<organism evidence="2 3">
    <name type="scientific">Mycoplana azooxidifex</name>
    <dbReference type="NCBI Taxonomy" id="1636188"/>
    <lineage>
        <taxon>Bacteria</taxon>
        <taxon>Pseudomonadati</taxon>
        <taxon>Pseudomonadota</taxon>
        <taxon>Alphaproteobacteria</taxon>
        <taxon>Hyphomicrobiales</taxon>
        <taxon>Rhizobiaceae</taxon>
        <taxon>Mycoplana</taxon>
    </lineage>
</organism>
<feature type="compositionally biased region" description="Basic and acidic residues" evidence="1">
    <location>
        <begin position="31"/>
        <end position="49"/>
    </location>
</feature>
<name>A0A7W6DCP0_9HYPH</name>
<feature type="region of interest" description="Disordered" evidence="1">
    <location>
        <begin position="1"/>
        <end position="64"/>
    </location>
</feature>
<evidence type="ECO:0000313" key="3">
    <source>
        <dbReference type="Proteomes" id="UP000574761"/>
    </source>
</evidence>
<feature type="compositionally biased region" description="Polar residues" evidence="1">
    <location>
        <begin position="1"/>
        <end position="26"/>
    </location>
</feature>
<reference evidence="2 3" key="1">
    <citation type="submission" date="2020-08" db="EMBL/GenBank/DDBJ databases">
        <title>Genomic Encyclopedia of Type Strains, Phase IV (KMG-IV): sequencing the most valuable type-strain genomes for metagenomic binning, comparative biology and taxonomic classification.</title>
        <authorList>
            <person name="Goeker M."/>
        </authorList>
    </citation>
    <scope>NUCLEOTIDE SEQUENCE [LARGE SCALE GENOMIC DNA]</scope>
    <source>
        <strain evidence="2 3">DSM 100211</strain>
    </source>
</reference>
<proteinExistence type="predicted"/>
<comment type="caution">
    <text evidence="2">The sequence shown here is derived from an EMBL/GenBank/DDBJ whole genome shotgun (WGS) entry which is preliminary data.</text>
</comment>
<dbReference type="EMBL" id="JACIEE010000019">
    <property type="protein sequence ID" value="MBB3980287.1"/>
    <property type="molecule type" value="Genomic_DNA"/>
</dbReference>
<gene>
    <name evidence="2" type="ORF">GGQ64_005540</name>
</gene>
<dbReference type="AlphaFoldDB" id="A0A7W6DCP0"/>
<keyword evidence="3" id="KW-1185">Reference proteome</keyword>
<evidence type="ECO:0000313" key="2">
    <source>
        <dbReference type="EMBL" id="MBB3980287.1"/>
    </source>
</evidence>
<sequence length="64" mass="7359">MSWQLQDNANRSGRKSSQNRDQTTIASMRITEQEKHARDRKSLELRELRLSAPIAMPAPPKAKQ</sequence>
<evidence type="ECO:0000256" key="1">
    <source>
        <dbReference type="SAM" id="MobiDB-lite"/>
    </source>
</evidence>
<dbReference type="RefSeq" id="WP_183808426.1">
    <property type="nucleotide sequence ID" value="NZ_JACIEE010000019.1"/>
</dbReference>
<protein>
    <submittedName>
        <fullName evidence="2">Uncharacterized protein</fullName>
    </submittedName>
</protein>
<dbReference type="Proteomes" id="UP000574761">
    <property type="component" value="Unassembled WGS sequence"/>
</dbReference>
<accession>A0A7W6DCP0</accession>